<evidence type="ECO:0000256" key="4">
    <source>
        <dbReference type="ARBA" id="ARBA00013350"/>
    </source>
</evidence>
<dbReference type="PANTHER" id="PTHR10830:SF0">
    <property type="entry name" value="DOLICHYL-DIPHOSPHOOLIGOSACCHARIDE--PROTEIN GLYCOSYLTRANSFERASE 48 KDA SUBUNIT"/>
    <property type="match status" value="1"/>
</dbReference>
<keyword evidence="6 9" id="KW-0256">Endoplasmic reticulum</keyword>
<evidence type="ECO:0000256" key="8">
    <source>
        <dbReference type="ARBA" id="ARBA00023136"/>
    </source>
</evidence>
<feature type="domain" description="OST48 N-terminal" evidence="10">
    <location>
        <begin position="26"/>
        <end position="278"/>
    </location>
</feature>
<evidence type="ECO:0000256" key="9">
    <source>
        <dbReference type="RuleBase" id="RU361142"/>
    </source>
</evidence>
<proteinExistence type="inferred from homology"/>
<dbReference type="InterPro" id="IPR055457">
    <property type="entry name" value="OST48_N"/>
</dbReference>
<evidence type="ECO:0000256" key="6">
    <source>
        <dbReference type="ARBA" id="ARBA00022824"/>
    </source>
</evidence>
<dbReference type="GO" id="GO:0018279">
    <property type="term" value="P:protein N-linked glycosylation via asparagine"/>
    <property type="evidence" value="ECO:0007669"/>
    <property type="project" value="UniProtKB-UniRule"/>
</dbReference>
<dbReference type="Pfam" id="PF23358">
    <property type="entry name" value="OST48_MD"/>
    <property type="match status" value="1"/>
</dbReference>
<dbReference type="GO" id="GO:0016740">
    <property type="term" value="F:transferase activity"/>
    <property type="evidence" value="ECO:0007669"/>
    <property type="project" value="UniProtKB-KW"/>
</dbReference>
<accession>A0A8B6EYM9</accession>
<keyword evidence="7 9" id="KW-1133">Transmembrane helix</keyword>
<evidence type="ECO:0000259" key="10">
    <source>
        <dbReference type="Pfam" id="PF03345"/>
    </source>
</evidence>
<sequence length="447" mass="49934">MEGYKKLAGLLVIAVISSSLVFAGKKTLVLVDNWSLRETHSIFFRTLREKGYDLTFKTADDASLALVKYGEFLYDNLILFSPSVEEFGGSVNVEAITSFIDGGGNVLVAASSQVGDTIRELATECGVELDEEKTAVIDHLNYDMADQGKHTLIVAEPKNLLDAPMVVGSKISSPFLFRGVGMVADQENPLVMNVLHASSTAYSFNPDTKIDDYPHAVGKNTLLVAALQARNNARVVFVGSLEFFSDELFTSPVQNAIGKQKFDKSGNEQLSFNLADWVFREKGVLRVGAVKHLKKGESAPPQYYTVFEEVSYSVVIDELKGGKWVPFTAKDVQLEFVRIDPFVRTTLQPKNGKFSTTFKLPDVYGVYQFRVDYNRIGYTHLFSTTQVSVRPLEHTQYERFIYSAFPYYASAFSMMAGVVLFSIVFLHFKDEPKEKKNNISFSSLQKF</sequence>
<dbReference type="InterPro" id="IPR005013">
    <property type="entry name" value="DDOST_48_kDa_subunit"/>
</dbReference>
<evidence type="ECO:0000313" key="13">
    <source>
        <dbReference type="Proteomes" id="UP000596742"/>
    </source>
</evidence>
<name>A0A8B6EYM9_MYTGA</name>
<evidence type="ECO:0000256" key="3">
    <source>
        <dbReference type="ARBA" id="ARBA00008743"/>
    </source>
</evidence>
<keyword evidence="12" id="KW-0808">Transferase</keyword>
<evidence type="ECO:0000256" key="7">
    <source>
        <dbReference type="ARBA" id="ARBA00022989"/>
    </source>
</evidence>
<feature type="domain" description="OST48 middle" evidence="11">
    <location>
        <begin position="292"/>
        <end position="428"/>
    </location>
</feature>
<reference evidence="12" key="1">
    <citation type="submission" date="2018-11" db="EMBL/GenBank/DDBJ databases">
        <authorList>
            <person name="Alioto T."/>
            <person name="Alioto T."/>
        </authorList>
    </citation>
    <scope>NUCLEOTIDE SEQUENCE</scope>
</reference>
<comment type="function">
    <text evidence="9">Subunit of the oligosaccharyl transferase (OST) complex that catalyzes the initial transfer of a defined glycan (Glc(3)Man(9)GlcNAc(2) in eukaryotes) from the lipid carrier dolichol-pyrophosphate to an asparagine residue within an Asn-X-Ser/Thr consensus motif in nascent polypeptide chains, the first step in protein N-glycosylation. N-glycosylation occurs cotranslationally and the complex associates with the Sec61 complex at the channel-forming translocon complex that mediates protein translocation across the endoplasmic reticulum (ER).</text>
</comment>
<dbReference type="OrthoDB" id="29105at2759"/>
<dbReference type="Pfam" id="PF03345">
    <property type="entry name" value="OST48_N"/>
    <property type="match status" value="1"/>
</dbReference>
<dbReference type="AlphaFoldDB" id="A0A8B6EYM9"/>
<evidence type="ECO:0000259" key="11">
    <source>
        <dbReference type="Pfam" id="PF23358"/>
    </source>
</evidence>
<organism evidence="12 13">
    <name type="scientific">Mytilus galloprovincialis</name>
    <name type="common">Mediterranean mussel</name>
    <dbReference type="NCBI Taxonomy" id="29158"/>
    <lineage>
        <taxon>Eukaryota</taxon>
        <taxon>Metazoa</taxon>
        <taxon>Spiralia</taxon>
        <taxon>Lophotrochozoa</taxon>
        <taxon>Mollusca</taxon>
        <taxon>Bivalvia</taxon>
        <taxon>Autobranchia</taxon>
        <taxon>Pteriomorphia</taxon>
        <taxon>Mytilida</taxon>
        <taxon>Mytiloidea</taxon>
        <taxon>Mytilidae</taxon>
        <taxon>Mytilinae</taxon>
        <taxon>Mytilus</taxon>
    </lineage>
</organism>
<protein>
    <recommendedName>
        <fullName evidence="4 9">Dolichyl-diphosphooligosaccharide--protein glycosyltransferase 48 kDa subunit</fullName>
        <shortName evidence="9">Oligosaccharyl transferase 48 kDa subunit</shortName>
    </recommendedName>
</protein>
<comment type="similarity">
    <text evidence="3 9">Belongs to the DDOST 48 kDa subunit family.</text>
</comment>
<evidence type="ECO:0000313" key="12">
    <source>
        <dbReference type="EMBL" id="VDI41165.1"/>
    </source>
</evidence>
<keyword evidence="8 9" id="KW-0472">Membrane</keyword>
<comment type="subunit">
    <text evidence="9">Component of the oligosaccharyltransferase (OST) complex.</text>
</comment>
<feature type="transmembrane region" description="Helical" evidence="9">
    <location>
        <begin position="405"/>
        <end position="428"/>
    </location>
</feature>
<dbReference type="InterPro" id="IPR055459">
    <property type="entry name" value="OST48_MD"/>
</dbReference>
<evidence type="ECO:0000256" key="1">
    <source>
        <dbReference type="ARBA" id="ARBA00004115"/>
    </source>
</evidence>
<comment type="caution">
    <text evidence="12">The sequence shown here is derived from an EMBL/GenBank/DDBJ whole genome shotgun (WGS) entry which is preliminary data.</text>
</comment>
<dbReference type="EMBL" id="UYJE01005867">
    <property type="protein sequence ID" value="VDI41165.1"/>
    <property type="molecule type" value="Genomic_DNA"/>
</dbReference>
<dbReference type="UniPathway" id="UPA00378"/>
<dbReference type="Proteomes" id="UP000596742">
    <property type="component" value="Unassembled WGS sequence"/>
</dbReference>
<gene>
    <name evidence="12" type="ORF">MGAL_10B064846</name>
</gene>
<comment type="subcellular location">
    <subcellularLocation>
        <location evidence="1 9">Endoplasmic reticulum membrane</location>
        <topology evidence="1 9">Single-pass type I membrane protein</topology>
    </subcellularLocation>
</comment>
<comment type="pathway">
    <text evidence="2 9">Protein modification; protein glycosylation.</text>
</comment>
<keyword evidence="5 9" id="KW-0812">Transmembrane</keyword>
<dbReference type="PANTHER" id="PTHR10830">
    <property type="entry name" value="DOLICHYL-DIPHOSPHOOLIGOSACCHARIDE--PROTEIN GLYCOSYLTRANSFERASE 48 KDA SUBUNIT"/>
    <property type="match status" value="1"/>
</dbReference>
<dbReference type="GO" id="GO:0008250">
    <property type="term" value="C:oligosaccharyltransferase complex"/>
    <property type="evidence" value="ECO:0007669"/>
    <property type="project" value="TreeGrafter"/>
</dbReference>
<evidence type="ECO:0000256" key="2">
    <source>
        <dbReference type="ARBA" id="ARBA00004922"/>
    </source>
</evidence>
<keyword evidence="13" id="KW-1185">Reference proteome</keyword>
<evidence type="ECO:0000256" key="5">
    <source>
        <dbReference type="ARBA" id="ARBA00022692"/>
    </source>
</evidence>